<comment type="caution">
    <text evidence="5">The sequence shown here is derived from an EMBL/GenBank/DDBJ whole genome shotgun (WGS) entry which is preliminary data.</text>
</comment>
<dbReference type="InterPro" id="IPR001223">
    <property type="entry name" value="Glyco_hydro18_cat"/>
</dbReference>
<dbReference type="PROSITE" id="PS51782">
    <property type="entry name" value="LYSM"/>
    <property type="match status" value="1"/>
</dbReference>
<evidence type="ECO:0000259" key="3">
    <source>
        <dbReference type="PROSITE" id="PS51782"/>
    </source>
</evidence>
<dbReference type="InterPro" id="IPR029070">
    <property type="entry name" value="Chitinase_insertion_sf"/>
</dbReference>
<name>A0A9D2RKE9_9FIRM</name>
<dbReference type="Gene3D" id="3.10.350.10">
    <property type="entry name" value="LysM domain"/>
    <property type="match status" value="1"/>
</dbReference>
<dbReference type="InterPro" id="IPR036779">
    <property type="entry name" value="LysM_dom_sf"/>
</dbReference>
<gene>
    <name evidence="5" type="ORF">H9716_01855</name>
</gene>
<reference evidence="5" key="1">
    <citation type="journal article" date="2021" name="PeerJ">
        <title>Extensive microbial diversity within the chicken gut microbiome revealed by metagenomics and culture.</title>
        <authorList>
            <person name="Gilroy R."/>
            <person name="Ravi A."/>
            <person name="Getino M."/>
            <person name="Pursley I."/>
            <person name="Horton D.L."/>
            <person name="Alikhan N.F."/>
            <person name="Baker D."/>
            <person name="Gharbi K."/>
            <person name="Hall N."/>
            <person name="Watson M."/>
            <person name="Adriaenssens E.M."/>
            <person name="Foster-Nyarko E."/>
            <person name="Jarju S."/>
            <person name="Secka A."/>
            <person name="Antonio M."/>
            <person name="Oren A."/>
            <person name="Chaudhuri R.R."/>
            <person name="La Ragione R."/>
            <person name="Hildebrand F."/>
            <person name="Pallen M.J."/>
        </authorList>
    </citation>
    <scope>NUCLEOTIDE SEQUENCE</scope>
    <source>
        <strain evidence="5">CHK188-4685</strain>
    </source>
</reference>
<dbReference type="InterPro" id="IPR017853">
    <property type="entry name" value="GH"/>
</dbReference>
<dbReference type="SUPFAM" id="SSF51445">
    <property type="entry name" value="(Trans)glycosidases"/>
    <property type="match status" value="1"/>
</dbReference>
<dbReference type="Pfam" id="PF01476">
    <property type="entry name" value="LysM"/>
    <property type="match status" value="1"/>
</dbReference>
<dbReference type="GO" id="GO:0008061">
    <property type="term" value="F:chitin binding"/>
    <property type="evidence" value="ECO:0007669"/>
    <property type="project" value="InterPro"/>
</dbReference>
<evidence type="ECO:0000313" key="5">
    <source>
        <dbReference type="EMBL" id="HJB06591.1"/>
    </source>
</evidence>
<evidence type="ECO:0000259" key="4">
    <source>
        <dbReference type="PROSITE" id="PS51910"/>
    </source>
</evidence>
<dbReference type="GO" id="GO:0070492">
    <property type="term" value="F:oligosaccharide binding"/>
    <property type="evidence" value="ECO:0007669"/>
    <property type="project" value="TreeGrafter"/>
</dbReference>
<protein>
    <submittedName>
        <fullName evidence="5">LysM peptidoglycan-binding domain-containing protein</fullName>
    </submittedName>
</protein>
<dbReference type="GO" id="GO:0005975">
    <property type="term" value="P:carbohydrate metabolic process"/>
    <property type="evidence" value="ECO:0007669"/>
    <property type="project" value="InterPro"/>
</dbReference>
<dbReference type="SMART" id="SM00257">
    <property type="entry name" value="LysM"/>
    <property type="match status" value="1"/>
</dbReference>
<reference evidence="5" key="2">
    <citation type="submission" date="2021-04" db="EMBL/GenBank/DDBJ databases">
        <authorList>
            <person name="Gilroy R."/>
        </authorList>
    </citation>
    <scope>NUCLEOTIDE SEQUENCE</scope>
    <source>
        <strain evidence="5">CHK188-4685</strain>
    </source>
</reference>
<feature type="domain" description="LysM" evidence="3">
    <location>
        <begin position="2"/>
        <end position="46"/>
    </location>
</feature>
<feature type="domain" description="GH18" evidence="4">
    <location>
        <begin position="59"/>
        <end position="380"/>
    </location>
</feature>
<dbReference type="SMART" id="SM00636">
    <property type="entry name" value="Glyco_18"/>
    <property type="match status" value="1"/>
</dbReference>
<dbReference type="AlphaFoldDB" id="A0A9D2RKE9"/>
<proteinExistence type="predicted"/>
<dbReference type="Proteomes" id="UP000886804">
    <property type="component" value="Unassembled WGS sequence"/>
</dbReference>
<evidence type="ECO:0000313" key="6">
    <source>
        <dbReference type="Proteomes" id="UP000886804"/>
    </source>
</evidence>
<evidence type="ECO:0000256" key="1">
    <source>
        <dbReference type="ARBA" id="ARBA00022801"/>
    </source>
</evidence>
<dbReference type="Pfam" id="PF00704">
    <property type="entry name" value="Glyco_hydro_18"/>
    <property type="match status" value="1"/>
</dbReference>
<keyword evidence="1" id="KW-0378">Hydrolase</keyword>
<dbReference type="CDD" id="cd02874">
    <property type="entry name" value="GH18_CFLE_spore_hydrolase"/>
    <property type="match status" value="1"/>
</dbReference>
<dbReference type="Gene3D" id="3.20.20.80">
    <property type="entry name" value="Glycosidases"/>
    <property type="match status" value="1"/>
</dbReference>
<dbReference type="Gene3D" id="3.10.50.10">
    <property type="match status" value="1"/>
</dbReference>
<dbReference type="CDD" id="cd00118">
    <property type="entry name" value="LysM"/>
    <property type="match status" value="1"/>
</dbReference>
<dbReference type="PANTHER" id="PTHR46066">
    <property type="entry name" value="CHITINASE DOMAIN-CONTAINING PROTEIN 1 FAMILY MEMBER"/>
    <property type="match status" value="1"/>
</dbReference>
<sequence>MEIYVVQQGDSVERISRIQNVRAEEVIYINQLVYPYTLAVGQALLIPTASWQENSRPLAHVLGYAYPFISPWVLSESLPDLTALHVFSYGFTEDGQLVEPVLDDTWMIEASTGQGTRPVLTLTSIGPDGRFHSSLIQVLLESRSLQEKILWQLGAVMGQKGFQGLDIDFEYIPGEEKENFADFVELARQVMNLFGYPVSVALAPKTRKDQQGLLYEGMDYGLLGQAANQVMLMTYEWGYAYGPPMAVAPLHMVRRVAEYALTEIPADRIILGVPNYGYDWPLPYERGSTRARTLGNVEAVQLAVSKGALIEFDEEAQSPYFHYLQDGVRHEVWFEDVRSYEAKFRLVRELNLKGVGFWQMMQLFRAGLLLARDRFRILKF</sequence>
<dbReference type="GO" id="GO:0016798">
    <property type="term" value="F:hydrolase activity, acting on glycosyl bonds"/>
    <property type="evidence" value="ECO:0007669"/>
    <property type="project" value="UniProtKB-KW"/>
</dbReference>
<dbReference type="InterPro" id="IPR041704">
    <property type="entry name" value="CFLE_GH18"/>
</dbReference>
<dbReference type="InterPro" id="IPR018392">
    <property type="entry name" value="LysM"/>
</dbReference>
<dbReference type="InterPro" id="IPR011583">
    <property type="entry name" value="Chitinase_II/V-like_cat"/>
</dbReference>
<dbReference type="GO" id="GO:0012505">
    <property type="term" value="C:endomembrane system"/>
    <property type="evidence" value="ECO:0007669"/>
    <property type="project" value="TreeGrafter"/>
</dbReference>
<evidence type="ECO:0000256" key="2">
    <source>
        <dbReference type="ARBA" id="ARBA00023295"/>
    </source>
</evidence>
<organism evidence="5 6">
    <name type="scientific">Candidatus Enterocloster faecavium</name>
    <dbReference type="NCBI Taxonomy" id="2838560"/>
    <lineage>
        <taxon>Bacteria</taxon>
        <taxon>Bacillati</taxon>
        <taxon>Bacillota</taxon>
        <taxon>Clostridia</taxon>
        <taxon>Lachnospirales</taxon>
        <taxon>Lachnospiraceae</taxon>
        <taxon>Enterocloster</taxon>
    </lineage>
</organism>
<dbReference type="SUPFAM" id="SSF54106">
    <property type="entry name" value="LysM domain"/>
    <property type="match status" value="1"/>
</dbReference>
<dbReference type="EMBL" id="DWYS01000022">
    <property type="protein sequence ID" value="HJB06591.1"/>
    <property type="molecule type" value="Genomic_DNA"/>
</dbReference>
<keyword evidence="2" id="KW-0326">Glycosidase</keyword>
<accession>A0A9D2RKE9</accession>
<dbReference type="PANTHER" id="PTHR46066:SF2">
    <property type="entry name" value="CHITINASE DOMAIN-CONTAINING PROTEIN 1"/>
    <property type="match status" value="1"/>
</dbReference>
<dbReference type="PROSITE" id="PS51910">
    <property type="entry name" value="GH18_2"/>
    <property type="match status" value="1"/>
</dbReference>